<organism evidence="1 2">
    <name type="scientific">Imbroritus primus</name>
    <dbReference type="NCBI Taxonomy" id="3058603"/>
    <lineage>
        <taxon>Bacteria</taxon>
        <taxon>Pseudomonadati</taxon>
        <taxon>Pseudomonadota</taxon>
        <taxon>Betaproteobacteria</taxon>
        <taxon>Burkholderiales</taxon>
        <taxon>Burkholderiaceae</taxon>
        <taxon>Imbroritus</taxon>
    </lineage>
</organism>
<evidence type="ECO:0000313" key="2">
    <source>
        <dbReference type="Proteomes" id="UP000004277"/>
    </source>
</evidence>
<keyword evidence="2" id="KW-1185">Reference proteome</keyword>
<accession>A0ACD3SL73</accession>
<gene>
    <name evidence="1" type="ORF">MW7_013395</name>
</gene>
<reference evidence="1" key="1">
    <citation type="submission" date="2019-05" db="EMBL/GenBank/DDBJ databases">
        <title>Revised genome assembly of Burkholderiaceae (previously Ralstonia) sp. PBA.</title>
        <authorList>
            <person name="Gan H.M."/>
        </authorList>
    </citation>
    <scope>NUCLEOTIDE SEQUENCE</scope>
    <source>
        <strain evidence="1">PBA</strain>
    </source>
</reference>
<dbReference type="EMBL" id="AKCV02000025">
    <property type="protein sequence ID" value="TMS56963.1"/>
    <property type="molecule type" value="Genomic_DNA"/>
</dbReference>
<proteinExistence type="predicted"/>
<name>A0ACD3SL73_9BURK</name>
<comment type="caution">
    <text evidence="1">The sequence shown here is derived from an EMBL/GenBank/DDBJ whole genome shotgun (WGS) entry which is preliminary data.</text>
</comment>
<sequence length="151" mass="16402">MNAPNLLSPDNLPPLAERLQAATQANSWLVACLCAAWCGTCKAYREPFAALAQRYPDACFVWIDIEDHPDALGDLDVENFPTLLVQRAQSDGQAAPAGFFGTVLPHADVLSRLLEQLTTATAHAPRLPDDTPPTLEWLRQEVERAGLAPAD</sequence>
<protein>
    <submittedName>
        <fullName evidence="1">Thioredoxin family protein</fullName>
    </submittedName>
</protein>
<evidence type="ECO:0000313" key="1">
    <source>
        <dbReference type="EMBL" id="TMS56963.1"/>
    </source>
</evidence>
<dbReference type="Proteomes" id="UP000004277">
    <property type="component" value="Unassembled WGS sequence"/>
</dbReference>